<dbReference type="GO" id="GO:0019464">
    <property type="term" value="P:glycine decarboxylation via glycine cleavage system"/>
    <property type="evidence" value="ECO:0007669"/>
    <property type="project" value="UniProtKB-UniRule"/>
</dbReference>
<dbReference type="InterPro" id="IPR017453">
    <property type="entry name" value="GCV_H_sub"/>
</dbReference>
<evidence type="ECO:0000259" key="5">
    <source>
        <dbReference type="PROSITE" id="PS50968"/>
    </source>
</evidence>
<evidence type="ECO:0000313" key="7">
    <source>
        <dbReference type="Proteomes" id="UP000031524"/>
    </source>
</evidence>
<keyword evidence="2 3" id="KW-0450">Lipoyl</keyword>
<protein>
    <recommendedName>
        <fullName evidence="3">Glycine cleavage system H protein</fullName>
    </recommendedName>
</protein>
<evidence type="ECO:0000256" key="3">
    <source>
        <dbReference type="HAMAP-Rule" id="MF_00272"/>
    </source>
</evidence>
<gene>
    <name evidence="3" type="primary">gcvH</name>
    <name evidence="6" type="ORF">B842_08945</name>
</gene>
<dbReference type="Proteomes" id="UP000031524">
    <property type="component" value="Chromosome"/>
</dbReference>
<comment type="similarity">
    <text evidence="1 3">Belongs to the GcvH family.</text>
</comment>
<feature type="domain" description="Lipoyl-binding" evidence="5">
    <location>
        <begin position="31"/>
        <end position="113"/>
    </location>
</feature>
<evidence type="ECO:0000256" key="2">
    <source>
        <dbReference type="ARBA" id="ARBA00022823"/>
    </source>
</evidence>
<dbReference type="OrthoDB" id="9796712at2"/>
<reference evidence="6 7" key="1">
    <citation type="submission" date="2013-04" db="EMBL/GenBank/DDBJ databases">
        <title>Complete genome sequence of Corynebacterium humireducens DSM 45392(T), isolated from a wastewater-fed microbial fuel cell.</title>
        <authorList>
            <person name="Ruckert C."/>
            <person name="Albersmeier A."/>
            <person name="Kalinowski J."/>
        </authorList>
    </citation>
    <scope>NUCLEOTIDE SEQUENCE [LARGE SCALE GENOMIC DNA]</scope>
    <source>
        <strain evidence="7">MFC-5</strain>
    </source>
</reference>
<dbReference type="PROSITE" id="PS50968">
    <property type="entry name" value="BIOTINYL_LIPOYL"/>
    <property type="match status" value="1"/>
</dbReference>
<dbReference type="InterPro" id="IPR000089">
    <property type="entry name" value="Biotin_lipoyl"/>
</dbReference>
<evidence type="ECO:0000313" key="6">
    <source>
        <dbReference type="EMBL" id="AJE33638.1"/>
    </source>
</evidence>
<dbReference type="RefSeq" id="WP_040086274.1">
    <property type="nucleotide sequence ID" value="NZ_BCSU01000020.1"/>
</dbReference>
<dbReference type="AlphaFoldDB" id="A0A0B5DBV3"/>
<evidence type="ECO:0000256" key="4">
    <source>
        <dbReference type="PIRSR" id="PIRSR617453-50"/>
    </source>
</evidence>
<dbReference type="PANTHER" id="PTHR11715">
    <property type="entry name" value="GLYCINE CLEAVAGE SYSTEM H PROTEIN"/>
    <property type="match status" value="1"/>
</dbReference>
<dbReference type="GO" id="GO:0009249">
    <property type="term" value="P:protein lipoylation"/>
    <property type="evidence" value="ECO:0007669"/>
    <property type="project" value="TreeGrafter"/>
</dbReference>
<dbReference type="STRING" id="1223515.B842_08945"/>
<sequence length="132" mass="13837">MATEHSLPGNYSYSEDHEWIDATPEDAVGATVKVGITSVATERLGEVVYAELPQVGDAVTAGEPCGEVESTKSVSDLYAPVTGTVTEVNDAVHDDYAVINDDPFGAGWLFAVEVDEVGPLMTAAEYAEANGV</sequence>
<dbReference type="PANTHER" id="PTHR11715:SF3">
    <property type="entry name" value="GLYCINE CLEAVAGE SYSTEM H PROTEIN-RELATED"/>
    <property type="match status" value="1"/>
</dbReference>
<feature type="modified residue" description="N6-lipoyllysine" evidence="3 4">
    <location>
        <position position="72"/>
    </location>
</feature>
<dbReference type="InterPro" id="IPR002930">
    <property type="entry name" value="GCV_H"/>
</dbReference>
<dbReference type="SUPFAM" id="SSF51230">
    <property type="entry name" value="Single hybrid motif"/>
    <property type="match status" value="1"/>
</dbReference>
<dbReference type="HOGENOM" id="CLU_097408_2_2_11"/>
<dbReference type="NCBIfam" id="NF002270">
    <property type="entry name" value="PRK01202.1"/>
    <property type="match status" value="1"/>
</dbReference>
<dbReference type="EMBL" id="CP005286">
    <property type="protein sequence ID" value="AJE33638.1"/>
    <property type="molecule type" value="Genomic_DNA"/>
</dbReference>
<dbReference type="CDD" id="cd06848">
    <property type="entry name" value="GCS_H"/>
    <property type="match status" value="1"/>
</dbReference>
<comment type="cofactor">
    <cofactor evidence="3">
        <name>(R)-lipoate</name>
        <dbReference type="ChEBI" id="CHEBI:83088"/>
    </cofactor>
    <text evidence="3">Binds 1 lipoyl cofactor covalently.</text>
</comment>
<dbReference type="InterPro" id="IPR033753">
    <property type="entry name" value="GCV_H/Fam206"/>
</dbReference>
<dbReference type="Pfam" id="PF01597">
    <property type="entry name" value="GCV_H"/>
    <property type="match status" value="1"/>
</dbReference>
<dbReference type="GO" id="GO:0005960">
    <property type="term" value="C:glycine cleavage complex"/>
    <property type="evidence" value="ECO:0007669"/>
    <property type="project" value="InterPro"/>
</dbReference>
<dbReference type="PROSITE" id="PS00189">
    <property type="entry name" value="LIPOYL"/>
    <property type="match status" value="1"/>
</dbReference>
<dbReference type="NCBIfam" id="TIGR00527">
    <property type="entry name" value="gcvH"/>
    <property type="match status" value="1"/>
</dbReference>
<dbReference type="Gene3D" id="2.40.50.100">
    <property type="match status" value="1"/>
</dbReference>
<evidence type="ECO:0000256" key="1">
    <source>
        <dbReference type="ARBA" id="ARBA00009249"/>
    </source>
</evidence>
<proteinExistence type="inferred from homology"/>
<dbReference type="KEGG" id="chm:B842_08945"/>
<organism evidence="6 7">
    <name type="scientific">Corynebacterium humireducens NBRC 106098 = DSM 45392</name>
    <dbReference type="NCBI Taxonomy" id="1223515"/>
    <lineage>
        <taxon>Bacteria</taxon>
        <taxon>Bacillati</taxon>
        <taxon>Actinomycetota</taxon>
        <taxon>Actinomycetes</taxon>
        <taxon>Mycobacteriales</taxon>
        <taxon>Corynebacteriaceae</taxon>
        <taxon>Corynebacterium</taxon>
    </lineage>
</organism>
<comment type="function">
    <text evidence="3">The glycine cleavage system catalyzes the degradation of glycine. The H protein shuttles the methylamine group of glycine from the P protein to the T protein.</text>
</comment>
<accession>A0A0B5DBV3</accession>
<dbReference type="GO" id="GO:0005829">
    <property type="term" value="C:cytosol"/>
    <property type="evidence" value="ECO:0007669"/>
    <property type="project" value="TreeGrafter"/>
</dbReference>
<name>A0A0B5DBV3_9CORY</name>
<dbReference type="InterPro" id="IPR003016">
    <property type="entry name" value="2-oxoA_DH_lipoyl-BS"/>
</dbReference>
<dbReference type="HAMAP" id="MF_00272">
    <property type="entry name" value="GcvH"/>
    <property type="match status" value="1"/>
</dbReference>
<keyword evidence="7" id="KW-1185">Reference proteome</keyword>
<comment type="subunit">
    <text evidence="3">The glycine cleavage system is composed of four proteins: P, T, L and H.</text>
</comment>
<dbReference type="InterPro" id="IPR011053">
    <property type="entry name" value="Single_hybrid_motif"/>
</dbReference>